<dbReference type="EMBL" id="JARKIE010000025">
    <property type="protein sequence ID" value="KAJ7698678.1"/>
    <property type="molecule type" value="Genomic_DNA"/>
</dbReference>
<feature type="non-terminal residue" evidence="8">
    <location>
        <position position="112"/>
    </location>
</feature>
<comment type="subcellular location">
    <subcellularLocation>
        <location evidence="1">Nucleus</location>
    </subcellularLocation>
</comment>
<protein>
    <recommendedName>
        <fullName evidence="7">PARP-type domain-containing protein</fullName>
    </recommendedName>
</protein>
<evidence type="ECO:0000313" key="8">
    <source>
        <dbReference type="EMBL" id="KAJ7698678.1"/>
    </source>
</evidence>
<evidence type="ECO:0000313" key="9">
    <source>
        <dbReference type="Proteomes" id="UP001221757"/>
    </source>
</evidence>
<dbReference type="GO" id="GO:0003677">
    <property type="term" value="F:DNA binding"/>
    <property type="evidence" value="ECO:0007669"/>
    <property type="project" value="InterPro"/>
</dbReference>
<feature type="non-terminal residue" evidence="8">
    <location>
        <position position="1"/>
    </location>
</feature>
<dbReference type="Proteomes" id="UP001221757">
    <property type="component" value="Unassembled WGS sequence"/>
</dbReference>
<keyword evidence="5" id="KW-0539">Nucleus</keyword>
<dbReference type="PROSITE" id="PS50064">
    <property type="entry name" value="ZF_PARP_2"/>
    <property type="match status" value="1"/>
</dbReference>
<dbReference type="Gene3D" id="3.30.1740.10">
    <property type="entry name" value="Zinc finger, PARP-type"/>
    <property type="match status" value="1"/>
</dbReference>
<feature type="region of interest" description="Disordered" evidence="6">
    <location>
        <begin position="88"/>
        <end position="112"/>
    </location>
</feature>
<sequence>GYRLEYAASNRAKCKGGKPCQGTTITKGELRFGSVVDYQGNTSFAWRHWGCVTKKVISNAKNLHDEAAELDGFDDLEDADKARVTKAWEEGHVADEDIPDSARKPGKGGDDD</sequence>
<proteinExistence type="predicted"/>
<keyword evidence="4" id="KW-0862">Zinc</keyword>
<organism evidence="8 9">
    <name type="scientific">Mycena rosella</name>
    <name type="common">Pink bonnet</name>
    <name type="synonym">Agaricus rosellus</name>
    <dbReference type="NCBI Taxonomy" id="1033263"/>
    <lineage>
        <taxon>Eukaryota</taxon>
        <taxon>Fungi</taxon>
        <taxon>Dikarya</taxon>
        <taxon>Basidiomycota</taxon>
        <taxon>Agaricomycotina</taxon>
        <taxon>Agaricomycetes</taxon>
        <taxon>Agaricomycetidae</taxon>
        <taxon>Agaricales</taxon>
        <taxon>Marasmiineae</taxon>
        <taxon>Mycenaceae</taxon>
        <taxon>Mycena</taxon>
    </lineage>
</organism>
<dbReference type="SMART" id="SM01336">
    <property type="entry name" value="zf-PARP"/>
    <property type="match status" value="1"/>
</dbReference>
<dbReference type="InterPro" id="IPR001510">
    <property type="entry name" value="Znf_PARP"/>
</dbReference>
<gene>
    <name evidence="8" type="ORF">B0H17DRAFT_836294</name>
</gene>
<dbReference type="GO" id="GO:0005634">
    <property type="term" value="C:nucleus"/>
    <property type="evidence" value="ECO:0007669"/>
    <property type="project" value="UniProtKB-SubCell"/>
</dbReference>
<dbReference type="InterPro" id="IPR036957">
    <property type="entry name" value="Znf_PARP_sf"/>
</dbReference>
<evidence type="ECO:0000256" key="4">
    <source>
        <dbReference type="ARBA" id="ARBA00022833"/>
    </source>
</evidence>
<keyword evidence="2" id="KW-0479">Metal-binding</keyword>
<name>A0AAD7DV36_MYCRO</name>
<feature type="domain" description="PARP-type" evidence="7">
    <location>
        <begin position="2"/>
        <end position="92"/>
    </location>
</feature>
<keyword evidence="3" id="KW-0863">Zinc-finger</keyword>
<keyword evidence="9" id="KW-1185">Reference proteome</keyword>
<evidence type="ECO:0000256" key="3">
    <source>
        <dbReference type="ARBA" id="ARBA00022771"/>
    </source>
</evidence>
<dbReference type="Pfam" id="PF00645">
    <property type="entry name" value="zf-PARP"/>
    <property type="match status" value="1"/>
</dbReference>
<evidence type="ECO:0000256" key="2">
    <source>
        <dbReference type="ARBA" id="ARBA00022723"/>
    </source>
</evidence>
<reference evidence="8" key="1">
    <citation type="submission" date="2023-03" db="EMBL/GenBank/DDBJ databases">
        <title>Massive genome expansion in bonnet fungi (Mycena s.s.) driven by repeated elements and novel gene families across ecological guilds.</title>
        <authorList>
            <consortium name="Lawrence Berkeley National Laboratory"/>
            <person name="Harder C.B."/>
            <person name="Miyauchi S."/>
            <person name="Viragh M."/>
            <person name="Kuo A."/>
            <person name="Thoen E."/>
            <person name="Andreopoulos B."/>
            <person name="Lu D."/>
            <person name="Skrede I."/>
            <person name="Drula E."/>
            <person name="Henrissat B."/>
            <person name="Morin E."/>
            <person name="Kohler A."/>
            <person name="Barry K."/>
            <person name="LaButti K."/>
            <person name="Morin E."/>
            <person name="Salamov A."/>
            <person name="Lipzen A."/>
            <person name="Mereny Z."/>
            <person name="Hegedus B."/>
            <person name="Baldrian P."/>
            <person name="Stursova M."/>
            <person name="Weitz H."/>
            <person name="Taylor A."/>
            <person name="Grigoriev I.V."/>
            <person name="Nagy L.G."/>
            <person name="Martin F."/>
            <person name="Kauserud H."/>
        </authorList>
    </citation>
    <scope>NUCLEOTIDE SEQUENCE</scope>
    <source>
        <strain evidence="8">CBHHK067</strain>
    </source>
</reference>
<dbReference type="GO" id="GO:0008270">
    <property type="term" value="F:zinc ion binding"/>
    <property type="evidence" value="ECO:0007669"/>
    <property type="project" value="UniProtKB-KW"/>
</dbReference>
<dbReference type="SUPFAM" id="SSF57716">
    <property type="entry name" value="Glucocorticoid receptor-like (DNA-binding domain)"/>
    <property type="match status" value="1"/>
</dbReference>
<comment type="caution">
    <text evidence="8">The sequence shown here is derived from an EMBL/GenBank/DDBJ whole genome shotgun (WGS) entry which is preliminary data.</text>
</comment>
<evidence type="ECO:0000256" key="1">
    <source>
        <dbReference type="ARBA" id="ARBA00004123"/>
    </source>
</evidence>
<evidence type="ECO:0000256" key="5">
    <source>
        <dbReference type="ARBA" id="ARBA00023242"/>
    </source>
</evidence>
<evidence type="ECO:0000259" key="7">
    <source>
        <dbReference type="PROSITE" id="PS50064"/>
    </source>
</evidence>
<dbReference type="AlphaFoldDB" id="A0AAD7DV36"/>
<evidence type="ECO:0000256" key="6">
    <source>
        <dbReference type="SAM" id="MobiDB-lite"/>
    </source>
</evidence>
<accession>A0AAD7DV36</accession>